<dbReference type="PANTHER" id="PTHR35192">
    <property type="entry name" value="PROTEIN, PUTATIVE-RELATED"/>
    <property type="match status" value="1"/>
</dbReference>
<reference evidence="3 4" key="1">
    <citation type="submission" date="2024-01" db="EMBL/GenBank/DDBJ databases">
        <title>Comparative genomics of Cryptococcus and Kwoniella reveals pathogenesis evolution and contrasting modes of karyotype evolution via chromosome fusion or intercentromeric recombination.</title>
        <authorList>
            <person name="Coelho M.A."/>
            <person name="David-Palma M."/>
            <person name="Shea T."/>
            <person name="Bowers K."/>
            <person name="McGinley-Smith S."/>
            <person name="Mohammad A.W."/>
            <person name="Gnirke A."/>
            <person name="Yurkov A.M."/>
            <person name="Nowrousian M."/>
            <person name="Sun S."/>
            <person name="Cuomo C.A."/>
            <person name="Heitman J."/>
        </authorList>
    </citation>
    <scope>NUCLEOTIDE SEQUENCE [LARGE SCALE GENOMIC DNA]</scope>
    <source>
        <strain evidence="3 4">CBS 6074</strain>
    </source>
</reference>
<dbReference type="Proteomes" id="UP001355207">
    <property type="component" value="Chromosome 9"/>
</dbReference>
<keyword evidence="4" id="KW-1185">Reference proteome</keyword>
<feature type="domain" description="Protein CPL1-like" evidence="2">
    <location>
        <begin position="249"/>
        <end position="317"/>
    </location>
</feature>
<dbReference type="Pfam" id="PF21671">
    <property type="entry name" value="CPL1-like"/>
    <property type="match status" value="1"/>
</dbReference>
<dbReference type="RefSeq" id="XP_066078753.1">
    <property type="nucleotide sequence ID" value="XM_066222656.1"/>
</dbReference>
<dbReference type="PROSITE" id="PS51257">
    <property type="entry name" value="PROKAR_LIPOPROTEIN"/>
    <property type="match status" value="1"/>
</dbReference>
<evidence type="ECO:0000313" key="3">
    <source>
        <dbReference type="EMBL" id="WWC91991.1"/>
    </source>
</evidence>
<dbReference type="EMBL" id="CP144106">
    <property type="protein sequence ID" value="WWC91991.1"/>
    <property type="molecule type" value="Genomic_DNA"/>
</dbReference>
<accession>A0AAX4K2R7</accession>
<keyword evidence="1" id="KW-0732">Signal</keyword>
<dbReference type="PANTHER" id="PTHR35192:SF2">
    <property type="entry name" value="APPLE DOMAIN-CONTAINING PROTEIN"/>
    <property type="match status" value="1"/>
</dbReference>
<evidence type="ECO:0000256" key="1">
    <source>
        <dbReference type="SAM" id="SignalP"/>
    </source>
</evidence>
<evidence type="ECO:0000313" key="4">
    <source>
        <dbReference type="Proteomes" id="UP001355207"/>
    </source>
</evidence>
<sequence>MSRTITLISIITLIASSIKLVNSQATTGNPLFLGCTAKYYYPDNVYDAGTTDDALSCAVRCSQSNPTTFYSNWALIPQDVNRCYCTDTPPDASEIQESTSPNGGCDDVTQSTNYFTSSTFNLISCKSTQTSTFQVIVETPELCLQSCKGYTYSILSPQLDGYHCTCSDSVNDLGPQNVNCNQNIWLTYQHEINSYVGTPSGFVKRQQAQKQKKRLFLNALGQGDEQFESFCPVGLKACKLSGNDDDFAFECLNVNTELESCGGCLYGDYGISNQLPHQTYGQDCTSLPGVAMGAVTCTSGECVAYACEQGYELGLNSTCISLF</sequence>
<organism evidence="3 4">
    <name type="scientific">Kwoniella dendrophila CBS 6074</name>
    <dbReference type="NCBI Taxonomy" id="1295534"/>
    <lineage>
        <taxon>Eukaryota</taxon>
        <taxon>Fungi</taxon>
        <taxon>Dikarya</taxon>
        <taxon>Basidiomycota</taxon>
        <taxon>Agaricomycotina</taxon>
        <taxon>Tremellomycetes</taxon>
        <taxon>Tremellales</taxon>
        <taxon>Cryptococcaceae</taxon>
        <taxon>Kwoniella</taxon>
    </lineage>
</organism>
<dbReference type="AlphaFoldDB" id="A0AAX4K2R7"/>
<feature type="chain" id="PRO_5043679820" description="Protein CPL1-like domain-containing protein" evidence="1">
    <location>
        <begin position="24"/>
        <end position="323"/>
    </location>
</feature>
<gene>
    <name evidence="3" type="ORF">L201_006945</name>
</gene>
<evidence type="ECO:0000259" key="2">
    <source>
        <dbReference type="Pfam" id="PF21671"/>
    </source>
</evidence>
<protein>
    <recommendedName>
        <fullName evidence="2">Protein CPL1-like domain-containing protein</fullName>
    </recommendedName>
</protein>
<proteinExistence type="predicted"/>
<feature type="signal peptide" evidence="1">
    <location>
        <begin position="1"/>
        <end position="23"/>
    </location>
</feature>
<name>A0AAX4K2R7_9TREE</name>
<dbReference type="InterPro" id="IPR048661">
    <property type="entry name" value="CPL1-like"/>
</dbReference>
<dbReference type="InterPro" id="IPR038955">
    <property type="entry name" value="PriA/CPL1_fungi"/>
</dbReference>
<dbReference type="GeneID" id="91097614"/>